<dbReference type="OrthoDB" id="4319500at2"/>
<protein>
    <recommendedName>
        <fullName evidence="3">XRE family transcriptional regulator</fullName>
    </recommendedName>
</protein>
<dbReference type="EMBL" id="SHKY01000001">
    <property type="protein sequence ID" value="RZU49060.1"/>
    <property type="molecule type" value="Genomic_DNA"/>
</dbReference>
<proteinExistence type="predicted"/>
<accession>A0A4Q7ZEB7</accession>
<dbReference type="RefSeq" id="WP_130508198.1">
    <property type="nucleotide sequence ID" value="NZ_SHKY01000001.1"/>
</dbReference>
<evidence type="ECO:0000313" key="2">
    <source>
        <dbReference type="Proteomes" id="UP000292564"/>
    </source>
</evidence>
<name>A0A4Q7ZEB7_9ACTN</name>
<evidence type="ECO:0000313" key="1">
    <source>
        <dbReference type="EMBL" id="RZU49060.1"/>
    </source>
</evidence>
<evidence type="ECO:0008006" key="3">
    <source>
        <dbReference type="Google" id="ProtNLM"/>
    </source>
</evidence>
<dbReference type="Proteomes" id="UP000292564">
    <property type="component" value="Unassembled WGS sequence"/>
</dbReference>
<keyword evidence="2" id="KW-1185">Reference proteome</keyword>
<reference evidence="1 2" key="1">
    <citation type="submission" date="2019-02" db="EMBL/GenBank/DDBJ databases">
        <title>Sequencing the genomes of 1000 actinobacteria strains.</title>
        <authorList>
            <person name="Klenk H.-P."/>
        </authorList>
    </citation>
    <scope>NUCLEOTIDE SEQUENCE [LARGE SCALE GENOMIC DNA]</scope>
    <source>
        <strain evidence="1 2">DSM 45162</strain>
    </source>
</reference>
<gene>
    <name evidence="1" type="ORF">EV385_0795</name>
</gene>
<organism evidence="1 2">
    <name type="scientific">Krasilnikovia cinnamomea</name>
    <dbReference type="NCBI Taxonomy" id="349313"/>
    <lineage>
        <taxon>Bacteria</taxon>
        <taxon>Bacillati</taxon>
        <taxon>Actinomycetota</taxon>
        <taxon>Actinomycetes</taxon>
        <taxon>Micromonosporales</taxon>
        <taxon>Micromonosporaceae</taxon>
        <taxon>Krasilnikovia</taxon>
    </lineage>
</organism>
<sequence length="440" mass="48507">MARSSTLLKLLLTERHLQSYPAFCREYERVARRIDAALSAGAPGREQYQRWLSGRIRTKPHPDHCRVLERMFPGRTVAELFSLPPDEDASQGSGKGNPTNRRRALKSGAALIAPFLLDKLWSEPNRMHEALDGSSVGPLRLGQLQEEAVDLGVRVVRLPPATLLDQALMRFREVRKLAARKQTLAIARELVRCSAMYATVVGEIMFNEGQFALAGHWYGIARRCADAAGDQLLSDLALAGSAYIPTYCPDPREVLHTVGPRLDGRVTPTPATAWLWGFAAKAHAMLGDRYSFERAIDRAKHVLGQSDQSLIHPGIFSFLPEKIDFYEARGWVELSQVDEASAAAERAIARYDFAETTEPALARFEQASAFVQAGEIQEGCRLATAAVLDRRTYHGVTVVARAKEFTGLIGPSAGQAASEWREVFSSLRQPQGALRGGSDE</sequence>
<dbReference type="AlphaFoldDB" id="A0A4Q7ZEB7"/>
<comment type="caution">
    <text evidence="1">The sequence shown here is derived from an EMBL/GenBank/DDBJ whole genome shotgun (WGS) entry which is preliminary data.</text>
</comment>